<dbReference type="AlphaFoldDB" id="A0A0F9ISI9"/>
<protein>
    <submittedName>
        <fullName evidence="2">Uncharacterized protein</fullName>
    </submittedName>
</protein>
<reference evidence="2" key="1">
    <citation type="journal article" date="2015" name="Nature">
        <title>Complex archaea that bridge the gap between prokaryotes and eukaryotes.</title>
        <authorList>
            <person name="Spang A."/>
            <person name="Saw J.H."/>
            <person name="Jorgensen S.L."/>
            <person name="Zaremba-Niedzwiedzka K."/>
            <person name="Martijn J."/>
            <person name="Lind A.E."/>
            <person name="van Eijk R."/>
            <person name="Schleper C."/>
            <person name="Guy L."/>
            <person name="Ettema T.J."/>
        </authorList>
    </citation>
    <scope>NUCLEOTIDE SEQUENCE</scope>
</reference>
<name>A0A0F9ISI9_9ZZZZ</name>
<feature type="transmembrane region" description="Helical" evidence="1">
    <location>
        <begin position="6"/>
        <end position="26"/>
    </location>
</feature>
<accession>A0A0F9ISI9</accession>
<evidence type="ECO:0000313" key="2">
    <source>
        <dbReference type="EMBL" id="KKL96700.1"/>
    </source>
</evidence>
<evidence type="ECO:0000256" key="1">
    <source>
        <dbReference type="SAM" id="Phobius"/>
    </source>
</evidence>
<keyword evidence="1" id="KW-1133">Transmembrane helix</keyword>
<comment type="caution">
    <text evidence="2">The sequence shown here is derived from an EMBL/GenBank/DDBJ whole genome shotgun (WGS) entry which is preliminary data.</text>
</comment>
<dbReference type="EMBL" id="LAZR01018362">
    <property type="protein sequence ID" value="KKL96700.1"/>
    <property type="molecule type" value="Genomic_DNA"/>
</dbReference>
<proteinExistence type="predicted"/>
<keyword evidence="1" id="KW-0472">Membrane</keyword>
<gene>
    <name evidence="2" type="ORF">LCGC14_1841840</name>
</gene>
<sequence>MDNLRIILLIIHIFWWISITTVYDLIDYVFTPRILTRDVCTDNIVYYTYDCIVHSIKYATNMYFECLYDIRERNTPKKHPL</sequence>
<keyword evidence="1" id="KW-0812">Transmembrane</keyword>
<organism evidence="2">
    <name type="scientific">marine sediment metagenome</name>
    <dbReference type="NCBI Taxonomy" id="412755"/>
    <lineage>
        <taxon>unclassified sequences</taxon>
        <taxon>metagenomes</taxon>
        <taxon>ecological metagenomes</taxon>
    </lineage>
</organism>